<reference evidence="3" key="1">
    <citation type="submission" date="2016-11" db="EMBL/GenBank/DDBJ databases">
        <authorList>
            <person name="Varghese N."/>
            <person name="Submissions S."/>
        </authorList>
    </citation>
    <scope>NUCLEOTIDE SEQUENCE [LARGE SCALE GENOMIC DNA]</scope>
    <source>
        <strain evidence="3">DX253</strain>
    </source>
</reference>
<evidence type="ECO:0000256" key="1">
    <source>
        <dbReference type="SAM" id="Phobius"/>
    </source>
</evidence>
<dbReference type="EMBL" id="FRAN01000010">
    <property type="protein sequence ID" value="SHL66478.1"/>
    <property type="molecule type" value="Genomic_DNA"/>
</dbReference>
<protein>
    <submittedName>
        <fullName evidence="2">Uncharacterized protein</fullName>
    </submittedName>
</protein>
<feature type="transmembrane region" description="Helical" evidence="1">
    <location>
        <begin position="7"/>
        <end position="28"/>
    </location>
</feature>
<keyword evidence="3" id="KW-1185">Reference proteome</keyword>
<evidence type="ECO:0000313" key="3">
    <source>
        <dbReference type="Proteomes" id="UP000184203"/>
    </source>
</evidence>
<accession>A0A1M7CGT7</accession>
<evidence type="ECO:0000313" key="2">
    <source>
        <dbReference type="EMBL" id="SHL66478.1"/>
    </source>
</evidence>
<keyword evidence="1" id="KW-0472">Membrane</keyword>
<proteinExistence type="predicted"/>
<dbReference type="AlphaFoldDB" id="A0A1M7CGT7"/>
<keyword evidence="1" id="KW-0812">Transmembrane</keyword>
<name>A0A1M7CGT7_HALPU</name>
<gene>
    <name evidence="2" type="ORF">SAMN05444342_4364</name>
</gene>
<sequence>MTQPRYAHYYLALSVLSTLLFGGSVFNFGPLGMLSPTETTGVVIVSFMALTIFQSVAKR</sequence>
<feature type="transmembrane region" description="Helical" evidence="1">
    <location>
        <begin position="40"/>
        <end position="57"/>
    </location>
</feature>
<dbReference type="Proteomes" id="UP000184203">
    <property type="component" value="Unassembled WGS sequence"/>
</dbReference>
<keyword evidence="1" id="KW-1133">Transmembrane helix</keyword>
<organism evidence="2 3">
    <name type="scientific">Haladaptatus paucihalophilus DX253</name>
    <dbReference type="NCBI Taxonomy" id="797209"/>
    <lineage>
        <taxon>Archaea</taxon>
        <taxon>Methanobacteriati</taxon>
        <taxon>Methanobacteriota</taxon>
        <taxon>Stenosarchaea group</taxon>
        <taxon>Halobacteria</taxon>
        <taxon>Halobacteriales</taxon>
        <taxon>Haladaptataceae</taxon>
        <taxon>Haladaptatus</taxon>
    </lineage>
</organism>